<evidence type="ECO:0000313" key="1">
    <source>
        <dbReference type="EMBL" id="BET02729.1"/>
    </source>
</evidence>
<organism evidence="1 2">
    <name type="scientific">Nesidiocoris tenuis</name>
    <dbReference type="NCBI Taxonomy" id="355587"/>
    <lineage>
        <taxon>Eukaryota</taxon>
        <taxon>Metazoa</taxon>
        <taxon>Ecdysozoa</taxon>
        <taxon>Arthropoda</taxon>
        <taxon>Hexapoda</taxon>
        <taxon>Insecta</taxon>
        <taxon>Pterygota</taxon>
        <taxon>Neoptera</taxon>
        <taxon>Paraneoptera</taxon>
        <taxon>Hemiptera</taxon>
        <taxon>Heteroptera</taxon>
        <taxon>Panheteroptera</taxon>
        <taxon>Cimicomorpha</taxon>
        <taxon>Miridae</taxon>
        <taxon>Dicyphina</taxon>
        <taxon>Nesidiocoris</taxon>
    </lineage>
</organism>
<accession>A0ABN7BEN1</accession>
<name>A0ABN7BEN1_9HEMI</name>
<gene>
    <name evidence="1" type="ORF">NTJ_15549</name>
</gene>
<reference evidence="1 2" key="1">
    <citation type="submission" date="2023-09" db="EMBL/GenBank/DDBJ databases">
        <title>Nesidiocoris tenuis whole genome shotgun sequence.</title>
        <authorList>
            <person name="Shibata T."/>
            <person name="Shimoda M."/>
            <person name="Kobayashi T."/>
            <person name="Uehara T."/>
        </authorList>
    </citation>
    <scope>NUCLEOTIDE SEQUENCE [LARGE SCALE GENOMIC DNA]</scope>
    <source>
        <strain evidence="1 2">Japan</strain>
    </source>
</reference>
<protein>
    <submittedName>
        <fullName evidence="1">Uncharacterized protein</fullName>
    </submittedName>
</protein>
<dbReference type="Proteomes" id="UP001307889">
    <property type="component" value="Chromosome 14"/>
</dbReference>
<dbReference type="EMBL" id="AP028922">
    <property type="protein sequence ID" value="BET02729.1"/>
    <property type="molecule type" value="Genomic_DNA"/>
</dbReference>
<sequence length="223" mass="25524">MDIVEGESAIDEMFSTNEMSDMINDVLSMMGENSDGKKAEVKSEDIFDSILDLCTESWGCPLCAEKGTKAKVQLLQATENQAIYFCETADCLYPHNDDDDPVIVYRGLEELPPDASFLEKLGFPPSLADERGLTLKKVCDLFLIKYAYNKMDDWLKVEKELARQQNLIDKESTFQRNLTKIKINDKCSPVNRLRNIPDDLVRYVRHFIPNLEEVVELLKLDML</sequence>
<evidence type="ECO:0000313" key="2">
    <source>
        <dbReference type="Proteomes" id="UP001307889"/>
    </source>
</evidence>
<proteinExistence type="predicted"/>
<keyword evidence="2" id="KW-1185">Reference proteome</keyword>